<keyword evidence="2" id="KW-1185">Reference proteome</keyword>
<dbReference type="Proteomes" id="UP001179121">
    <property type="component" value="Chromosome"/>
</dbReference>
<name>A0AA86MZA2_9BACT</name>
<dbReference type="InterPro" id="IPR053205">
    <property type="entry name" value="GHMP_kinase_L-arabinokinase"/>
</dbReference>
<evidence type="ECO:0008006" key="3">
    <source>
        <dbReference type="Google" id="ProtNLM"/>
    </source>
</evidence>
<reference evidence="1" key="1">
    <citation type="submission" date="2022-10" db="EMBL/GenBank/DDBJ databases">
        <authorList>
            <person name="Koch H."/>
        </authorList>
    </citation>
    <scope>NUCLEOTIDE SEQUENCE</scope>
    <source>
        <strain evidence="1">DNF</strain>
    </source>
</reference>
<dbReference type="EMBL" id="OX365700">
    <property type="protein sequence ID" value="CAI4031810.1"/>
    <property type="molecule type" value="Genomic_DNA"/>
</dbReference>
<dbReference type="PANTHER" id="PTHR38134">
    <property type="entry name" value="SLR1395 PROTEIN"/>
    <property type="match status" value="1"/>
</dbReference>
<evidence type="ECO:0000313" key="2">
    <source>
        <dbReference type="Proteomes" id="UP001179121"/>
    </source>
</evidence>
<dbReference type="AlphaFoldDB" id="A0AA86MZA2"/>
<dbReference type="KEGG" id="nti:DNFV4_02230"/>
<accession>A0AA86MZA2</accession>
<sequence length="360" mass="39509">MPLLWCSISGHGFGHAAQVTPILNELGARLPNVRAIIRTTVPASFFEARLRIPWTMSPARQDIGCIQHGPLVIDIEATWQAHLEFHHDWDRLIEMERREMAGAAPDLVLSDISYLSIVAAARSGLRPIALSSLSWDAILRGYASPAVAEHHAAIAHIQRSYESAEVLIRPTPGMDLPAFKSIVDVGPIAELIAPESARLRNVIGAGPEERLVLVGFGGISLTDLPYEQMEQMVGYRFLIDGRPPHSFQRIHSALDLGMTFMTVLASVDMIITKPGYSTIVEAVDKRKPVVYVRRHHFGDEASLVAYLHRYGRGAELSLSDFSSGQWEAALAQAWHAPQPAEPPPASGIPKAADVLARYFS</sequence>
<gene>
    <name evidence="1" type="ORF">DNFV4_02230</name>
</gene>
<protein>
    <recommendedName>
        <fullName evidence="3">Glycosyl transferase family 28 C-terminal domain-containing protein</fullName>
    </recommendedName>
</protein>
<evidence type="ECO:0000313" key="1">
    <source>
        <dbReference type="EMBL" id="CAI4031810.1"/>
    </source>
</evidence>
<dbReference type="PANTHER" id="PTHR38134:SF2">
    <property type="entry name" value="GALACTOKINASE"/>
    <property type="match status" value="1"/>
</dbReference>
<organism evidence="1 2">
    <name type="scientific">Nitrospira tepida</name>
    <dbReference type="NCBI Taxonomy" id="2973512"/>
    <lineage>
        <taxon>Bacteria</taxon>
        <taxon>Pseudomonadati</taxon>
        <taxon>Nitrospirota</taxon>
        <taxon>Nitrospiria</taxon>
        <taxon>Nitrospirales</taxon>
        <taxon>Nitrospiraceae</taxon>
        <taxon>Nitrospira</taxon>
    </lineage>
</organism>
<dbReference type="RefSeq" id="WP_289268572.1">
    <property type="nucleotide sequence ID" value="NZ_OX365700.1"/>
</dbReference>
<dbReference type="SUPFAM" id="SSF53756">
    <property type="entry name" value="UDP-Glycosyltransferase/glycogen phosphorylase"/>
    <property type="match status" value="1"/>
</dbReference>
<dbReference type="Gene3D" id="3.40.50.2000">
    <property type="entry name" value="Glycogen Phosphorylase B"/>
    <property type="match status" value="1"/>
</dbReference>
<proteinExistence type="predicted"/>